<proteinExistence type="predicted"/>
<dbReference type="Proteomes" id="UP000887581">
    <property type="component" value="Unplaced"/>
</dbReference>
<organism evidence="2 3">
    <name type="scientific">Setaria digitata</name>
    <dbReference type="NCBI Taxonomy" id="48799"/>
    <lineage>
        <taxon>Eukaryota</taxon>
        <taxon>Metazoa</taxon>
        <taxon>Ecdysozoa</taxon>
        <taxon>Nematoda</taxon>
        <taxon>Chromadorea</taxon>
        <taxon>Rhabditida</taxon>
        <taxon>Spirurina</taxon>
        <taxon>Spiruromorpha</taxon>
        <taxon>Filarioidea</taxon>
        <taxon>Setariidae</taxon>
        <taxon>Setaria</taxon>
    </lineage>
</organism>
<dbReference type="AlphaFoldDB" id="A0A915PGX3"/>
<evidence type="ECO:0000313" key="2">
    <source>
        <dbReference type="Proteomes" id="UP000887581"/>
    </source>
</evidence>
<evidence type="ECO:0000256" key="1">
    <source>
        <dbReference type="SAM" id="MobiDB-lite"/>
    </source>
</evidence>
<accession>A0A915PGX3</accession>
<feature type="compositionally biased region" description="Polar residues" evidence="1">
    <location>
        <begin position="7"/>
        <end position="20"/>
    </location>
</feature>
<reference evidence="3" key="1">
    <citation type="submission" date="2022-11" db="UniProtKB">
        <authorList>
            <consortium name="WormBaseParasite"/>
        </authorList>
    </citation>
    <scope>IDENTIFICATION</scope>
</reference>
<protein>
    <submittedName>
        <fullName evidence="3">Uncharacterized protein</fullName>
    </submittedName>
</protein>
<keyword evidence="2" id="KW-1185">Reference proteome</keyword>
<evidence type="ECO:0000313" key="3">
    <source>
        <dbReference type="WBParaSite" id="sdigi.contig1091.g10175.t1"/>
    </source>
</evidence>
<dbReference type="WBParaSite" id="sdigi.contig1091.g10175.t1">
    <property type="protein sequence ID" value="sdigi.contig1091.g10175.t1"/>
    <property type="gene ID" value="sdigi.contig1091.g10175"/>
</dbReference>
<name>A0A915PGX3_9BILA</name>
<sequence length="143" mass="16062">MPAMLQQGISSNTEEGSESCSPEAADVHRSEKPFRREESLYFHVLEDYLKNVVPVNNKNSRQEEARVEWRQSTAMELNEVEIILRENKVIAAVPTSSEIFRMPVVDYLPTLSGAAVIPQANSYKFINTSRSTSSGAMIDQLVQ</sequence>
<feature type="region of interest" description="Disordered" evidence="1">
    <location>
        <begin position="1"/>
        <end position="31"/>
    </location>
</feature>